<evidence type="ECO:0000256" key="1">
    <source>
        <dbReference type="SAM" id="MobiDB-lite"/>
    </source>
</evidence>
<reference evidence="4 5" key="1">
    <citation type="submission" date="2024-02" db="EMBL/GenBank/DDBJ databases">
        <authorList>
            <person name="Chen Y."/>
            <person name="Shah S."/>
            <person name="Dougan E. K."/>
            <person name="Thang M."/>
            <person name="Chan C."/>
        </authorList>
    </citation>
    <scope>NUCLEOTIDE SEQUENCE [LARGE SCALE GENOMIC DNA]</scope>
</reference>
<protein>
    <recommendedName>
        <fullName evidence="2">Enkurin domain-containing protein</fullName>
    </recommendedName>
</protein>
<evidence type="ECO:0000259" key="2">
    <source>
        <dbReference type="Pfam" id="PF13864"/>
    </source>
</evidence>
<sequence>MVEVDVLPVEADDEDVQGAEAGTCIGAIMAHALSDDEEEVKGAHHGRPHPPGRATAEKQQRGPHPQISKLLASPRRYTELREYVKYQDFWRVPHFFRDMEADLEDEEEYIESLHMPEEDEPKRRVRLLAQSEREFLIQGLRQQFQKATAAYLTAAAAAPNSRPKEHLEDLERIKQDIANLSHPYVFVEA</sequence>
<accession>A0ABP0J7Z4</accession>
<dbReference type="InterPro" id="IPR027012">
    <property type="entry name" value="Enkurin_dom"/>
</dbReference>
<dbReference type="EMBL" id="CAXAMN010004669">
    <property type="protein sequence ID" value="CAK9010510.1"/>
    <property type="molecule type" value="Genomic_DNA"/>
</dbReference>
<evidence type="ECO:0000313" key="3">
    <source>
        <dbReference type="EMBL" id="CAK9009928.1"/>
    </source>
</evidence>
<feature type="domain" description="Enkurin" evidence="2">
    <location>
        <begin position="91"/>
        <end position="182"/>
    </location>
</feature>
<organism evidence="4 5">
    <name type="scientific">Durusdinium trenchii</name>
    <dbReference type="NCBI Taxonomy" id="1381693"/>
    <lineage>
        <taxon>Eukaryota</taxon>
        <taxon>Sar</taxon>
        <taxon>Alveolata</taxon>
        <taxon>Dinophyceae</taxon>
        <taxon>Suessiales</taxon>
        <taxon>Symbiodiniaceae</taxon>
        <taxon>Durusdinium</taxon>
    </lineage>
</organism>
<feature type="region of interest" description="Disordered" evidence="1">
    <location>
        <begin position="35"/>
        <end position="66"/>
    </location>
</feature>
<name>A0ABP0J7Z4_9DINO</name>
<evidence type="ECO:0000313" key="4">
    <source>
        <dbReference type="EMBL" id="CAK9010510.1"/>
    </source>
</evidence>
<comment type="caution">
    <text evidence="4">The sequence shown here is derived from an EMBL/GenBank/DDBJ whole genome shotgun (WGS) entry which is preliminary data.</text>
</comment>
<proteinExistence type="predicted"/>
<gene>
    <name evidence="4" type="ORF">CCMP2556_LOCUS10094</name>
    <name evidence="3" type="ORF">CCMP2556_LOCUS9873</name>
</gene>
<keyword evidence="5" id="KW-1185">Reference proteome</keyword>
<dbReference type="Proteomes" id="UP001642484">
    <property type="component" value="Unassembled WGS sequence"/>
</dbReference>
<evidence type="ECO:0000313" key="5">
    <source>
        <dbReference type="Proteomes" id="UP001642484"/>
    </source>
</evidence>
<dbReference type="EMBL" id="CAXAMN010004558">
    <property type="protein sequence ID" value="CAK9009928.1"/>
    <property type="molecule type" value="Genomic_DNA"/>
</dbReference>
<dbReference type="Pfam" id="PF13864">
    <property type="entry name" value="Enkurin"/>
    <property type="match status" value="1"/>
</dbReference>